<dbReference type="EMBL" id="SNRY01002302">
    <property type="protein sequence ID" value="KAA6325743.1"/>
    <property type="molecule type" value="Genomic_DNA"/>
</dbReference>
<accession>A0A5J4QZ85</accession>
<comment type="caution">
    <text evidence="1">The sequence shown here is derived from an EMBL/GenBank/DDBJ whole genome shotgun (WGS) entry which is preliminary data.</text>
</comment>
<proteinExistence type="predicted"/>
<gene>
    <name evidence="1" type="ORF">EZS27_025080</name>
</gene>
<reference evidence="1" key="1">
    <citation type="submission" date="2019-03" db="EMBL/GenBank/DDBJ databases">
        <title>Single cell metagenomics reveals metabolic interactions within the superorganism composed of flagellate Streblomastix strix and complex community of Bacteroidetes bacteria on its surface.</title>
        <authorList>
            <person name="Treitli S.C."/>
            <person name="Kolisko M."/>
            <person name="Husnik F."/>
            <person name="Keeling P."/>
            <person name="Hampl V."/>
        </authorList>
    </citation>
    <scope>NUCLEOTIDE SEQUENCE</scope>
    <source>
        <strain evidence="1">STM</strain>
    </source>
</reference>
<name>A0A5J4QZ85_9ZZZZ</name>
<sequence length="106" mass="11352">FNTAVTEKNCRFSNDGKYGSVVVNGTAGIGFRYVLFTGKEKKITLQGEGLSHISNITVTANGKVIGQSVGGEQDIKLKNVKKGKAELVFSITSDGETKIETLHFGK</sequence>
<organism evidence="1">
    <name type="scientific">termite gut metagenome</name>
    <dbReference type="NCBI Taxonomy" id="433724"/>
    <lineage>
        <taxon>unclassified sequences</taxon>
        <taxon>metagenomes</taxon>
        <taxon>organismal metagenomes</taxon>
    </lineage>
</organism>
<protein>
    <submittedName>
        <fullName evidence="1">Xylosidase/arabinosidase</fullName>
    </submittedName>
</protein>
<evidence type="ECO:0000313" key="1">
    <source>
        <dbReference type="EMBL" id="KAA6325743.1"/>
    </source>
</evidence>
<feature type="non-terminal residue" evidence="1">
    <location>
        <position position="1"/>
    </location>
</feature>
<dbReference type="AlphaFoldDB" id="A0A5J4QZ85"/>